<keyword evidence="3" id="KW-1185">Reference proteome</keyword>
<feature type="region of interest" description="Disordered" evidence="1">
    <location>
        <begin position="30"/>
        <end position="85"/>
    </location>
</feature>
<reference evidence="3" key="1">
    <citation type="submission" date="2015-03" db="EMBL/GenBank/DDBJ databases">
        <authorList>
            <person name="Urmite Genomes"/>
        </authorList>
    </citation>
    <scope>NUCLEOTIDE SEQUENCE [LARGE SCALE GENOMIC DNA]</scope>
    <source>
        <strain evidence="3">CSUR P1344</strain>
    </source>
</reference>
<evidence type="ECO:0000313" key="2">
    <source>
        <dbReference type="EMBL" id="CQD10646.1"/>
    </source>
</evidence>
<dbReference type="EMBL" id="CTEC01000001">
    <property type="protein sequence ID" value="CQD10646.1"/>
    <property type="molecule type" value="Genomic_DNA"/>
</dbReference>
<name>A0A0U1D979_9MYCO</name>
<sequence>MARKPEKGVHGHAIGYQRGCELCEQKVREHRATPAATVARRRASADAQQRRDATRAGRLAGLSSSEGGKVVAMPTRTQNQPAAVTPGANEAAVIEQCAMSKLADAKPGIVSQARSLARILDTKELMTIWPRTSSQLQALLRELDGPRKKMAPRLATISTMAGRKAKAQ</sequence>
<accession>A0A0U1D979</accession>
<dbReference type="AlphaFoldDB" id="A0A0U1D979"/>
<protein>
    <submittedName>
        <fullName evidence="2">Uncharacterized protein</fullName>
    </submittedName>
</protein>
<dbReference type="Proteomes" id="UP000199601">
    <property type="component" value="Unassembled WGS sequence"/>
</dbReference>
<organism evidence="2 3">
    <name type="scientific">Mycobacterium europaeum</name>
    <dbReference type="NCBI Taxonomy" id="761804"/>
    <lineage>
        <taxon>Bacteria</taxon>
        <taxon>Bacillati</taxon>
        <taxon>Actinomycetota</taxon>
        <taxon>Actinomycetes</taxon>
        <taxon>Mycobacteriales</taxon>
        <taxon>Mycobacteriaceae</taxon>
        <taxon>Mycobacterium</taxon>
        <taxon>Mycobacterium simiae complex</taxon>
    </lineage>
</organism>
<evidence type="ECO:0000256" key="1">
    <source>
        <dbReference type="SAM" id="MobiDB-lite"/>
    </source>
</evidence>
<evidence type="ECO:0000313" key="3">
    <source>
        <dbReference type="Proteomes" id="UP000199601"/>
    </source>
</evidence>
<dbReference type="RefSeq" id="WP_090420421.1">
    <property type="nucleotide sequence ID" value="NZ_CTEC01000001.1"/>
</dbReference>
<proteinExistence type="predicted"/>
<gene>
    <name evidence="2" type="ORF">BN000_02200</name>
</gene>